<reference evidence="3" key="1">
    <citation type="journal article" date="2019" name="Int. J. Syst. Evol. Microbiol.">
        <title>The Global Catalogue of Microorganisms (GCM) 10K type strain sequencing project: providing services to taxonomists for standard genome sequencing and annotation.</title>
        <authorList>
            <consortium name="The Broad Institute Genomics Platform"/>
            <consortium name="The Broad Institute Genome Sequencing Center for Infectious Disease"/>
            <person name="Wu L."/>
            <person name="Ma J."/>
        </authorList>
    </citation>
    <scope>NUCLEOTIDE SEQUENCE [LARGE SCALE GENOMIC DNA]</scope>
    <source>
        <strain evidence="3">JCM 7356</strain>
    </source>
</reference>
<feature type="region of interest" description="Disordered" evidence="1">
    <location>
        <begin position="1"/>
        <end position="81"/>
    </location>
</feature>
<dbReference type="EMBL" id="BAAATR010000003">
    <property type="protein sequence ID" value="GAA2232222.1"/>
    <property type="molecule type" value="Genomic_DNA"/>
</dbReference>
<feature type="compositionally biased region" description="Basic and acidic residues" evidence="1">
    <location>
        <begin position="70"/>
        <end position="81"/>
    </location>
</feature>
<protein>
    <submittedName>
        <fullName evidence="2">Uncharacterized protein</fullName>
    </submittedName>
</protein>
<evidence type="ECO:0000313" key="2">
    <source>
        <dbReference type="EMBL" id="GAA2232222.1"/>
    </source>
</evidence>
<organism evidence="2 3">
    <name type="scientific">Kitasatospora cystarginea</name>
    <dbReference type="NCBI Taxonomy" id="58350"/>
    <lineage>
        <taxon>Bacteria</taxon>
        <taxon>Bacillati</taxon>
        <taxon>Actinomycetota</taxon>
        <taxon>Actinomycetes</taxon>
        <taxon>Kitasatosporales</taxon>
        <taxon>Streptomycetaceae</taxon>
        <taxon>Kitasatospora</taxon>
    </lineage>
</organism>
<evidence type="ECO:0000256" key="1">
    <source>
        <dbReference type="SAM" id="MobiDB-lite"/>
    </source>
</evidence>
<proteinExistence type="predicted"/>
<accession>A0ABP5QCZ0</accession>
<gene>
    <name evidence="2" type="ORF">GCM10010430_10900</name>
</gene>
<dbReference type="Proteomes" id="UP001500305">
    <property type="component" value="Unassembled WGS sequence"/>
</dbReference>
<name>A0ABP5QCZ0_9ACTN</name>
<comment type="caution">
    <text evidence="2">The sequence shown here is derived from an EMBL/GenBank/DDBJ whole genome shotgun (WGS) entry which is preliminary data.</text>
</comment>
<keyword evidence="3" id="KW-1185">Reference proteome</keyword>
<sequence length="296" mass="32093">MARQEREPYPGGARYAPRLLRAGAPAGGTDVRSGAVVGRCRPGRPGHTLAGRGAPRPGRARRHTGPPHPAQRDRTPSQHRDNAMTTAQDLFAEGLRTHIAPSLRSMGFTGGEQHVFRLPDETYRALLGIRFGTVSQHAVRYTFDLSLSAATGGAEHWHSSIGELLPVGGEVWWEIAAGPRWLVAVEDSIAAVRHYGLPELRRRLEQARAGGAGRAAYLSAAELEEVNAALLIAAVARIQRAELADGDLVLVGAWSRSDPVAREVLQGAAEGFLSARDERFGRVRCRDTLGRDLWTF</sequence>
<evidence type="ECO:0000313" key="3">
    <source>
        <dbReference type="Proteomes" id="UP001500305"/>
    </source>
</evidence>